<protein>
    <submittedName>
        <fullName evidence="2">Bacteriocin</fullName>
    </submittedName>
</protein>
<dbReference type="EMBL" id="JAAHBT010000059">
    <property type="protein sequence ID" value="NES09546.1"/>
    <property type="molecule type" value="Genomic_DNA"/>
</dbReference>
<evidence type="ECO:0000313" key="3">
    <source>
        <dbReference type="Proteomes" id="UP000471751"/>
    </source>
</evidence>
<dbReference type="AlphaFoldDB" id="A0A6I5RPM1"/>
<proteinExistence type="predicted"/>
<organism evidence="2 3">
    <name type="scientific">Pseudomonas laurentiana</name>
    <dbReference type="NCBI Taxonomy" id="2364649"/>
    <lineage>
        <taxon>Bacteria</taxon>
        <taxon>Pseudomonadati</taxon>
        <taxon>Pseudomonadota</taxon>
        <taxon>Gammaproteobacteria</taxon>
        <taxon>Pseudomonadales</taxon>
        <taxon>Pseudomonadaceae</taxon>
        <taxon>Pseudomonas</taxon>
    </lineage>
</organism>
<name>A0A6I5RPM1_9PSED</name>
<dbReference type="RefSeq" id="WP_163934129.1">
    <property type="nucleotide sequence ID" value="NZ_BMQU01000006.1"/>
</dbReference>
<evidence type="ECO:0000313" key="2">
    <source>
        <dbReference type="EMBL" id="NES09546.1"/>
    </source>
</evidence>
<gene>
    <name evidence="2" type="ORF">G3O07_07095</name>
</gene>
<sequence length="113" mass="12796">METANLQKLYFKNGGSAFLLSWFYSKVRNHGEWDYKQHGRKYEAFGNFNYGACGIAAGISESVLLRGAGWAQSRAGTSNALFGNWWEDSPYGDDPRDQEWIKAGIEYAQYSGY</sequence>
<dbReference type="InterPro" id="IPR028946">
    <property type="entry name" value="Ntox44"/>
</dbReference>
<reference evidence="2 3" key="1">
    <citation type="submission" date="2020-02" db="EMBL/GenBank/DDBJ databases">
        <title>Broccoli isolated Pseudomonas sp.</title>
        <authorList>
            <person name="Fujikawa T."/>
            <person name="Sawada H."/>
        </authorList>
    </citation>
    <scope>NUCLEOTIDE SEQUENCE [LARGE SCALE GENOMIC DNA]</scope>
    <source>
        <strain evidence="2 3">JCM 32154</strain>
    </source>
</reference>
<accession>A0A6I5RPM1</accession>
<dbReference type="Proteomes" id="UP000471751">
    <property type="component" value="Unassembled WGS sequence"/>
</dbReference>
<evidence type="ECO:0000259" key="1">
    <source>
        <dbReference type="Pfam" id="PF15607"/>
    </source>
</evidence>
<dbReference type="Pfam" id="PF15607">
    <property type="entry name" value="Ntox44"/>
    <property type="match status" value="1"/>
</dbReference>
<feature type="domain" description="Bacterial toxin 44" evidence="1">
    <location>
        <begin position="34"/>
        <end position="108"/>
    </location>
</feature>
<comment type="caution">
    <text evidence="2">The sequence shown here is derived from an EMBL/GenBank/DDBJ whole genome shotgun (WGS) entry which is preliminary data.</text>
</comment>
<keyword evidence="3" id="KW-1185">Reference proteome</keyword>